<comment type="function">
    <text evidence="2 17">Cell wall formation.</text>
</comment>
<gene>
    <name evidence="17" type="primary">murB</name>
    <name evidence="20" type="ORF">HMPREF3192_01338</name>
</gene>
<comment type="caution">
    <text evidence="20">The sequence shown here is derived from an EMBL/GenBank/DDBJ whole genome shotgun (WGS) entry which is preliminary data.</text>
</comment>
<dbReference type="SUPFAM" id="SSF56194">
    <property type="entry name" value="Uridine diphospho-N-Acetylenolpyruvylglucosamine reductase, MurB, C-terminal domain"/>
    <property type="match status" value="1"/>
</dbReference>
<dbReference type="UniPathway" id="UPA00219"/>
<dbReference type="GO" id="GO:0005829">
    <property type="term" value="C:cytosol"/>
    <property type="evidence" value="ECO:0007669"/>
    <property type="project" value="TreeGrafter"/>
</dbReference>
<evidence type="ECO:0000256" key="5">
    <source>
        <dbReference type="ARBA" id="ARBA00010485"/>
    </source>
</evidence>
<comment type="pathway">
    <text evidence="4 17">Cell wall biogenesis; peptidoglycan biosynthesis.</text>
</comment>
<keyword evidence="15 17" id="KW-0961">Cell wall biogenesis/degradation</keyword>
<dbReference type="PROSITE" id="PS51387">
    <property type="entry name" value="FAD_PCMH"/>
    <property type="match status" value="1"/>
</dbReference>
<evidence type="ECO:0000256" key="2">
    <source>
        <dbReference type="ARBA" id="ARBA00003921"/>
    </source>
</evidence>
<dbReference type="GO" id="GO:0009252">
    <property type="term" value="P:peptidoglycan biosynthetic process"/>
    <property type="evidence" value="ECO:0007669"/>
    <property type="project" value="UniProtKB-UniRule"/>
</dbReference>
<evidence type="ECO:0000256" key="8">
    <source>
        <dbReference type="ARBA" id="ARBA00022630"/>
    </source>
</evidence>
<dbReference type="PANTHER" id="PTHR21071:SF4">
    <property type="entry name" value="UDP-N-ACETYLENOLPYRUVOYLGLUCOSAMINE REDUCTASE"/>
    <property type="match status" value="1"/>
</dbReference>
<evidence type="ECO:0000256" key="17">
    <source>
        <dbReference type="HAMAP-Rule" id="MF_00037"/>
    </source>
</evidence>
<reference evidence="21" key="1">
    <citation type="submission" date="2016-01" db="EMBL/GenBank/DDBJ databases">
        <authorList>
            <person name="Mitreva M."/>
            <person name="Pepin K.H."/>
            <person name="Mihindukulasuriya K.A."/>
            <person name="Fulton R."/>
            <person name="Fronick C."/>
            <person name="O'Laughlin M."/>
            <person name="Miner T."/>
            <person name="Herter B."/>
            <person name="Rosa B.A."/>
            <person name="Cordes M."/>
            <person name="Tomlinson C."/>
            <person name="Wollam A."/>
            <person name="Palsikar V.B."/>
            <person name="Mardis E.R."/>
            <person name="Wilson R.K."/>
        </authorList>
    </citation>
    <scope>NUCLEOTIDE SEQUENCE [LARGE SCALE GENOMIC DNA]</scope>
    <source>
        <strain evidence="21">DNF00019</strain>
    </source>
</reference>
<keyword evidence="6 17" id="KW-0963">Cytoplasm</keyword>
<comment type="catalytic activity">
    <reaction evidence="16 17">
        <text>UDP-N-acetyl-alpha-D-muramate + NADP(+) = UDP-N-acetyl-3-O-(1-carboxyvinyl)-alpha-D-glucosamine + NADPH + H(+)</text>
        <dbReference type="Rhea" id="RHEA:12248"/>
        <dbReference type="ChEBI" id="CHEBI:15378"/>
        <dbReference type="ChEBI" id="CHEBI:57783"/>
        <dbReference type="ChEBI" id="CHEBI:58349"/>
        <dbReference type="ChEBI" id="CHEBI:68483"/>
        <dbReference type="ChEBI" id="CHEBI:70757"/>
        <dbReference type="EC" id="1.3.1.98"/>
    </reaction>
</comment>
<accession>A0A133XPW3</accession>
<keyword evidence="12 17" id="KW-0573">Peptidoglycan synthesis</keyword>
<evidence type="ECO:0000256" key="13">
    <source>
        <dbReference type="ARBA" id="ARBA00023002"/>
    </source>
</evidence>
<feature type="compositionally biased region" description="Low complexity" evidence="18">
    <location>
        <begin position="1"/>
        <end position="17"/>
    </location>
</feature>
<dbReference type="InterPro" id="IPR016169">
    <property type="entry name" value="FAD-bd_PCMH_sub2"/>
</dbReference>
<feature type="domain" description="FAD-binding PCMH-type" evidence="19">
    <location>
        <begin position="52"/>
        <end position="232"/>
    </location>
</feature>
<dbReference type="InterPro" id="IPR016166">
    <property type="entry name" value="FAD-bd_PCMH"/>
</dbReference>
<keyword evidence="13 17" id="KW-0560">Oxidoreductase</keyword>
<feature type="region of interest" description="Disordered" evidence="18">
    <location>
        <begin position="1"/>
        <end position="20"/>
    </location>
</feature>
<dbReference type="SUPFAM" id="SSF56176">
    <property type="entry name" value="FAD-binding/transporter-associated domain-like"/>
    <property type="match status" value="1"/>
</dbReference>
<evidence type="ECO:0000256" key="10">
    <source>
        <dbReference type="ARBA" id="ARBA00022857"/>
    </source>
</evidence>
<feature type="active site" evidence="17">
    <location>
        <position position="196"/>
    </location>
</feature>
<evidence type="ECO:0000256" key="4">
    <source>
        <dbReference type="ARBA" id="ARBA00004752"/>
    </source>
</evidence>
<dbReference type="OrthoDB" id="9804753at2"/>
<keyword evidence="11 17" id="KW-0133">Cell shape</keyword>
<dbReference type="NCBIfam" id="TIGR00179">
    <property type="entry name" value="murB"/>
    <property type="match status" value="1"/>
</dbReference>
<dbReference type="InterPro" id="IPR036318">
    <property type="entry name" value="FAD-bd_PCMH-like_sf"/>
</dbReference>
<evidence type="ECO:0000256" key="7">
    <source>
        <dbReference type="ARBA" id="ARBA00022618"/>
    </source>
</evidence>
<dbReference type="Gene3D" id="3.30.465.10">
    <property type="match status" value="1"/>
</dbReference>
<protein>
    <recommendedName>
        <fullName evidence="17">UDP-N-acetylenolpyruvoylglucosamine reductase</fullName>
        <ecNumber evidence="17">1.3.1.98</ecNumber>
    </recommendedName>
    <alternativeName>
        <fullName evidence="17">UDP-N-acetylmuramate dehydrogenase</fullName>
    </alternativeName>
</protein>
<dbReference type="PANTHER" id="PTHR21071">
    <property type="entry name" value="UDP-N-ACETYLENOLPYRUVOYLGLUCOSAMINE REDUCTASE"/>
    <property type="match status" value="1"/>
</dbReference>
<evidence type="ECO:0000256" key="6">
    <source>
        <dbReference type="ARBA" id="ARBA00022490"/>
    </source>
</evidence>
<proteinExistence type="inferred from homology"/>
<dbReference type="GO" id="GO:0051301">
    <property type="term" value="P:cell division"/>
    <property type="evidence" value="ECO:0007669"/>
    <property type="project" value="UniProtKB-KW"/>
</dbReference>
<dbReference type="InterPro" id="IPR006094">
    <property type="entry name" value="Oxid_FAD_bind_N"/>
</dbReference>
<comment type="subcellular location">
    <subcellularLocation>
        <location evidence="3 17">Cytoplasm</location>
    </subcellularLocation>
</comment>
<evidence type="ECO:0000256" key="3">
    <source>
        <dbReference type="ARBA" id="ARBA00004496"/>
    </source>
</evidence>
<name>A0A133XPW3_9ACTN</name>
<dbReference type="STRING" id="1393034.HMPREF3192_01338"/>
<dbReference type="Gene3D" id="3.30.43.10">
    <property type="entry name" value="Uridine Diphospho-n-acetylenolpyruvylglucosamine Reductase, domain 2"/>
    <property type="match status" value="1"/>
</dbReference>
<feature type="active site" description="Proton donor" evidence="17">
    <location>
        <position position="246"/>
    </location>
</feature>
<dbReference type="AlphaFoldDB" id="A0A133XPW3"/>
<dbReference type="HAMAP" id="MF_00037">
    <property type="entry name" value="MurB"/>
    <property type="match status" value="1"/>
</dbReference>
<dbReference type="Pfam" id="PF02873">
    <property type="entry name" value="MurB_C"/>
    <property type="match status" value="1"/>
</dbReference>
<evidence type="ECO:0000256" key="9">
    <source>
        <dbReference type="ARBA" id="ARBA00022827"/>
    </source>
</evidence>
<dbReference type="Pfam" id="PF01565">
    <property type="entry name" value="FAD_binding_4"/>
    <property type="match status" value="1"/>
</dbReference>
<evidence type="ECO:0000313" key="21">
    <source>
        <dbReference type="Proteomes" id="UP000070675"/>
    </source>
</evidence>
<evidence type="ECO:0000259" key="19">
    <source>
        <dbReference type="PROSITE" id="PS51387"/>
    </source>
</evidence>
<evidence type="ECO:0000313" key="20">
    <source>
        <dbReference type="EMBL" id="KXB32968.1"/>
    </source>
</evidence>
<dbReference type="InterPro" id="IPR011601">
    <property type="entry name" value="MurB_C"/>
</dbReference>
<dbReference type="Proteomes" id="UP000070675">
    <property type="component" value="Unassembled WGS sequence"/>
</dbReference>
<dbReference type="GO" id="GO:0008360">
    <property type="term" value="P:regulation of cell shape"/>
    <property type="evidence" value="ECO:0007669"/>
    <property type="project" value="UniProtKB-KW"/>
</dbReference>
<keyword evidence="7 17" id="KW-0132">Cell division</keyword>
<evidence type="ECO:0000256" key="16">
    <source>
        <dbReference type="ARBA" id="ARBA00048914"/>
    </source>
</evidence>
<dbReference type="EMBL" id="LSCR01000042">
    <property type="protein sequence ID" value="KXB32968.1"/>
    <property type="molecule type" value="Genomic_DNA"/>
</dbReference>
<dbReference type="InterPro" id="IPR003170">
    <property type="entry name" value="MurB"/>
</dbReference>
<dbReference type="GO" id="GO:0071555">
    <property type="term" value="P:cell wall organization"/>
    <property type="evidence" value="ECO:0007669"/>
    <property type="project" value="UniProtKB-KW"/>
</dbReference>
<dbReference type="InterPro" id="IPR016167">
    <property type="entry name" value="FAD-bd_PCMH_sub1"/>
</dbReference>
<dbReference type="InterPro" id="IPR036635">
    <property type="entry name" value="MurB_C_sf"/>
</dbReference>
<dbReference type="Gene3D" id="3.90.78.10">
    <property type="entry name" value="UDP-N-acetylenolpyruvoylglucosamine reductase, C-terminal domain"/>
    <property type="match status" value="1"/>
</dbReference>
<comment type="cofactor">
    <cofactor evidence="1 17">
        <name>FAD</name>
        <dbReference type="ChEBI" id="CHEBI:57692"/>
    </cofactor>
</comment>
<feature type="active site" evidence="17">
    <location>
        <position position="316"/>
    </location>
</feature>
<dbReference type="PATRIC" id="fig|1393034.3.peg.1301"/>
<evidence type="ECO:0000256" key="12">
    <source>
        <dbReference type="ARBA" id="ARBA00022984"/>
    </source>
</evidence>
<sequence>MSDSGDTTTGTTTNSTTEKPNIAALAERLTSIVGKENVYLDEPMSAHTTFAVGGPADIYVVPDTLSRVRVIIDACREFMCDYFIIGRGSDLLVSDAGYRGVIIGMADALDDLMVEGERIIAQAGVTLFDAAEMACALSLTGMEFACGIPGSVGGAAFMNAGAYDGCMSDIIESVKALTPAGNIITLTNEELEFGYRASRISREGLVALEVTFLLQEGDEAAIRAKMNDFTERRNAKQPLELPSAGSTFKRPEGHFAGKLIMDAGLQGYRVGGAEVSTMHAGFVVNVGGASAADVHAVIEHVQAEVLRHFGVTLEPEVRFLGE</sequence>
<evidence type="ECO:0000256" key="11">
    <source>
        <dbReference type="ARBA" id="ARBA00022960"/>
    </source>
</evidence>
<keyword evidence="10 17" id="KW-0521">NADP</keyword>
<evidence type="ECO:0000256" key="15">
    <source>
        <dbReference type="ARBA" id="ARBA00023316"/>
    </source>
</evidence>
<evidence type="ECO:0000256" key="14">
    <source>
        <dbReference type="ARBA" id="ARBA00023306"/>
    </source>
</evidence>
<organism evidence="20 21">
    <name type="scientific">Atopobium deltae</name>
    <dbReference type="NCBI Taxonomy" id="1393034"/>
    <lineage>
        <taxon>Bacteria</taxon>
        <taxon>Bacillati</taxon>
        <taxon>Actinomycetota</taxon>
        <taxon>Coriobacteriia</taxon>
        <taxon>Coriobacteriales</taxon>
        <taxon>Atopobiaceae</taxon>
        <taxon>Atopobium</taxon>
    </lineage>
</organism>
<dbReference type="RefSeq" id="WP_066306359.1">
    <property type="nucleotide sequence ID" value="NZ_KQ959516.1"/>
</dbReference>
<dbReference type="GO" id="GO:0071949">
    <property type="term" value="F:FAD binding"/>
    <property type="evidence" value="ECO:0007669"/>
    <property type="project" value="InterPro"/>
</dbReference>
<evidence type="ECO:0000256" key="18">
    <source>
        <dbReference type="SAM" id="MobiDB-lite"/>
    </source>
</evidence>
<keyword evidence="14 17" id="KW-0131">Cell cycle</keyword>
<comment type="similarity">
    <text evidence="5 17">Belongs to the MurB family.</text>
</comment>
<dbReference type="GO" id="GO:0008762">
    <property type="term" value="F:UDP-N-acetylmuramate dehydrogenase activity"/>
    <property type="evidence" value="ECO:0007669"/>
    <property type="project" value="UniProtKB-UniRule"/>
</dbReference>
<keyword evidence="9 17" id="KW-0274">FAD</keyword>
<dbReference type="EC" id="1.3.1.98" evidence="17"/>
<evidence type="ECO:0000256" key="1">
    <source>
        <dbReference type="ARBA" id="ARBA00001974"/>
    </source>
</evidence>
<dbReference type="NCBIfam" id="NF010480">
    <property type="entry name" value="PRK13905.1"/>
    <property type="match status" value="1"/>
</dbReference>
<keyword evidence="21" id="KW-1185">Reference proteome</keyword>
<keyword evidence="8 17" id="KW-0285">Flavoprotein</keyword>